<name>A0A6L8VMI1_9RHOB</name>
<gene>
    <name evidence="2" type="ORF">GS660_14735</name>
</gene>
<sequence>MPRPGCRGRLGRAYGLPRLQAQAMRISVVVAGFAPSEAGRLRRSLATLKRMGTLGGFRDRFVGCVPEGGWDADFAAESHATGFAWPI</sequence>
<feature type="domain" description="DNA polymerase III alpha subunit finger" evidence="1">
    <location>
        <begin position="4"/>
        <end position="62"/>
    </location>
</feature>
<dbReference type="Pfam" id="PF17657">
    <property type="entry name" value="DNA_pol3_finger"/>
    <property type="match status" value="1"/>
</dbReference>
<dbReference type="EMBL" id="WWNR01000009">
    <property type="protein sequence ID" value="MZQ90350.1"/>
    <property type="molecule type" value="Genomic_DNA"/>
</dbReference>
<dbReference type="Proteomes" id="UP000477083">
    <property type="component" value="Unassembled WGS sequence"/>
</dbReference>
<dbReference type="InterPro" id="IPR040982">
    <property type="entry name" value="DNA_pol3_finger"/>
</dbReference>
<evidence type="ECO:0000313" key="2">
    <source>
        <dbReference type="EMBL" id="MZQ90350.1"/>
    </source>
</evidence>
<accession>A0A6L8VMI1</accession>
<organism evidence="2 3">
    <name type="scientific">Frigidibacter albus</name>
    <dbReference type="NCBI Taxonomy" id="1465486"/>
    <lineage>
        <taxon>Bacteria</taxon>
        <taxon>Pseudomonadati</taxon>
        <taxon>Pseudomonadota</taxon>
        <taxon>Alphaproteobacteria</taxon>
        <taxon>Rhodobacterales</taxon>
        <taxon>Paracoccaceae</taxon>
        <taxon>Frigidibacter</taxon>
    </lineage>
</organism>
<comment type="caution">
    <text evidence="2">The sequence shown here is derived from an EMBL/GenBank/DDBJ whole genome shotgun (WGS) entry which is preliminary data.</text>
</comment>
<reference evidence="2 3" key="1">
    <citation type="submission" date="2020-01" db="EMBL/GenBank/DDBJ databases">
        <title>Frigidibacter albus SP32T (=CGMCC 1.13995T).</title>
        <authorList>
            <person name="Liao X."/>
        </authorList>
    </citation>
    <scope>NUCLEOTIDE SEQUENCE [LARGE SCALE GENOMIC DNA]</scope>
    <source>
        <strain evidence="2 3">SP32</strain>
    </source>
</reference>
<dbReference type="RefSeq" id="WP_161347786.1">
    <property type="nucleotide sequence ID" value="NZ_BMGW01000009.1"/>
</dbReference>
<evidence type="ECO:0000313" key="3">
    <source>
        <dbReference type="Proteomes" id="UP000477083"/>
    </source>
</evidence>
<keyword evidence="3" id="KW-1185">Reference proteome</keyword>
<proteinExistence type="predicted"/>
<dbReference type="AlphaFoldDB" id="A0A6L8VMI1"/>
<evidence type="ECO:0000259" key="1">
    <source>
        <dbReference type="Pfam" id="PF17657"/>
    </source>
</evidence>
<protein>
    <recommendedName>
        <fullName evidence="1">DNA polymerase III alpha subunit finger domain-containing protein</fullName>
    </recommendedName>
</protein>
<dbReference type="OrthoDB" id="9803237at2"/>